<protein>
    <recommendedName>
        <fullName evidence="7">Tetratricopeptide repeat protein</fullName>
    </recommendedName>
</protein>
<dbReference type="InterPro" id="IPR011990">
    <property type="entry name" value="TPR-like_helical_dom_sf"/>
</dbReference>
<name>A0ABQ3F2Z0_9ACTN</name>
<dbReference type="Gene3D" id="1.25.40.10">
    <property type="entry name" value="Tetratricopeptide repeat domain"/>
    <property type="match status" value="4"/>
</dbReference>
<reference evidence="6" key="1">
    <citation type="journal article" date="2019" name="Int. J. Syst. Evol. Microbiol.">
        <title>The Global Catalogue of Microorganisms (GCM) 10K type strain sequencing project: providing services to taxonomists for standard genome sequencing and annotation.</title>
        <authorList>
            <consortium name="The Broad Institute Genomics Platform"/>
            <consortium name="The Broad Institute Genome Sequencing Center for Infectious Disease"/>
            <person name="Wu L."/>
            <person name="Ma J."/>
        </authorList>
    </citation>
    <scope>NUCLEOTIDE SEQUENCE [LARGE SCALE GENOMIC DNA]</scope>
    <source>
        <strain evidence="6">JCM 4738</strain>
    </source>
</reference>
<proteinExistence type="predicted"/>
<dbReference type="EMBL" id="BMVP01000008">
    <property type="protein sequence ID" value="GHB68458.1"/>
    <property type="molecule type" value="Genomic_DNA"/>
</dbReference>
<evidence type="ECO:0000256" key="4">
    <source>
        <dbReference type="SAM" id="MobiDB-lite"/>
    </source>
</evidence>
<gene>
    <name evidence="5" type="ORF">GCM10010347_43280</name>
</gene>
<dbReference type="SUPFAM" id="SSF48452">
    <property type="entry name" value="TPR-like"/>
    <property type="match status" value="3"/>
</dbReference>
<dbReference type="Proteomes" id="UP000642673">
    <property type="component" value="Unassembled WGS sequence"/>
</dbReference>
<dbReference type="PANTHER" id="PTHR44858">
    <property type="entry name" value="TETRATRICOPEPTIDE REPEAT PROTEIN 6"/>
    <property type="match status" value="1"/>
</dbReference>
<feature type="repeat" description="TPR" evidence="3">
    <location>
        <begin position="241"/>
        <end position="274"/>
    </location>
</feature>
<evidence type="ECO:0000256" key="2">
    <source>
        <dbReference type="ARBA" id="ARBA00022803"/>
    </source>
</evidence>
<evidence type="ECO:0000313" key="6">
    <source>
        <dbReference type="Proteomes" id="UP000642673"/>
    </source>
</evidence>
<dbReference type="Pfam" id="PF14559">
    <property type="entry name" value="TPR_19"/>
    <property type="match status" value="1"/>
</dbReference>
<dbReference type="RefSeq" id="WP_190185856.1">
    <property type="nucleotide sequence ID" value="NZ_BMVP01000008.1"/>
</dbReference>
<keyword evidence="1" id="KW-0677">Repeat</keyword>
<feature type="region of interest" description="Disordered" evidence="4">
    <location>
        <begin position="212"/>
        <end position="236"/>
    </location>
</feature>
<evidence type="ECO:0008006" key="7">
    <source>
        <dbReference type="Google" id="ProtNLM"/>
    </source>
</evidence>
<sequence>MTRRRDFEQSLRALLTAPGPDTRALRRGLRRLPPVGAAEILAMREAGLQLINDVSVEATWPLARLRNLLLALAKRDPDAAPGLLVIAHEVELAGAGPFGTPVQLLNYRGCVLAEHERFRAATAHFSAAIGADPAFVPALVNRALCALELGEEGEARADAAEALRRDPGHPPARYADRLVRTLLRLADTSPLPVGLVAAEHGLRVRLRTYDRPSLPTEVGSEPSWDEAPFTPPPPPPGKADAAELNCYGVANGRIGRYAEAVRAFEAALVKDPKHKRARHHLAKAHQMAGDHERALTVLRQVKKPDAETWTLRARSLRALWRIEEARAADARADARERRRRGTSMPPDLPDLSDLLRALAGRPVALEPWSHEDVEAALAQLTRLSARGHHDMALRLLIRMAQRPAPTPGQRARLHERHAVALAGLGRRALARDQYSAALALLPEGSCDDLRARCLEGRADCASDHSGKARTEDLHAALTAASRTADRSAEARLRALLGRAARAAGRPHAAAAWYRSVLEPAREAEDWRTEVEALHGCAELAKRLGRPEEASAYDNRLGHARRAAGDLALGLDGDVDAVVLVCRRTLLARAPGRAVPVGSSSEDLEELLDHAERLRGPQGRPADALACYYPALAVCLQREDPGETTRCLTGMGAAYETLAERTAGRAITELTARIREGGTADTGRSLMSTFADIARALTDGEPGELTGCARAAFRWALALGGSRGDQSAQAAALGNLAVTEARLGNLDTAARYQRWALGVHLRAEAHDHARITMGHLVSITERLGDAEDAARLRRRMRELDHGDAR</sequence>
<dbReference type="PANTHER" id="PTHR44858:SF1">
    <property type="entry name" value="UDP-N-ACETYLGLUCOSAMINE--PEPTIDE N-ACETYLGLUCOSAMINYLTRANSFERASE SPINDLY-RELATED"/>
    <property type="match status" value="1"/>
</dbReference>
<dbReference type="InterPro" id="IPR019734">
    <property type="entry name" value="TPR_rpt"/>
</dbReference>
<dbReference type="InterPro" id="IPR050498">
    <property type="entry name" value="Ycf3"/>
</dbReference>
<keyword evidence="2 3" id="KW-0802">TPR repeat</keyword>
<evidence type="ECO:0000256" key="1">
    <source>
        <dbReference type="ARBA" id="ARBA00022737"/>
    </source>
</evidence>
<comment type="caution">
    <text evidence="5">The sequence shown here is derived from an EMBL/GenBank/DDBJ whole genome shotgun (WGS) entry which is preliminary data.</text>
</comment>
<accession>A0ABQ3F2Z0</accession>
<dbReference type="PROSITE" id="PS50005">
    <property type="entry name" value="TPR"/>
    <property type="match status" value="1"/>
</dbReference>
<dbReference type="SMART" id="SM00028">
    <property type="entry name" value="TPR"/>
    <property type="match status" value="6"/>
</dbReference>
<evidence type="ECO:0000313" key="5">
    <source>
        <dbReference type="EMBL" id="GHB68458.1"/>
    </source>
</evidence>
<evidence type="ECO:0000256" key="3">
    <source>
        <dbReference type="PROSITE-ProRule" id="PRU00339"/>
    </source>
</evidence>
<organism evidence="5 6">
    <name type="scientific">Streptomyces cirratus</name>
    <dbReference type="NCBI Taxonomy" id="68187"/>
    <lineage>
        <taxon>Bacteria</taxon>
        <taxon>Bacillati</taxon>
        <taxon>Actinomycetota</taxon>
        <taxon>Actinomycetes</taxon>
        <taxon>Kitasatosporales</taxon>
        <taxon>Streptomycetaceae</taxon>
        <taxon>Streptomyces</taxon>
    </lineage>
</organism>
<keyword evidence="6" id="KW-1185">Reference proteome</keyword>
<dbReference type="Pfam" id="PF13432">
    <property type="entry name" value="TPR_16"/>
    <property type="match status" value="1"/>
</dbReference>